<organism evidence="1 2">
    <name type="scientific">Methylorubrum zatmanii</name>
    <dbReference type="NCBI Taxonomy" id="29429"/>
    <lineage>
        <taxon>Bacteria</taxon>
        <taxon>Pseudomonadati</taxon>
        <taxon>Pseudomonadota</taxon>
        <taxon>Alphaproteobacteria</taxon>
        <taxon>Hyphomicrobiales</taxon>
        <taxon>Methylobacteriaceae</taxon>
        <taxon>Methylorubrum</taxon>
    </lineage>
</organism>
<proteinExistence type="predicted"/>
<name>A0ABW1WXB4_9HYPH</name>
<gene>
    <name evidence="1" type="ORF">ACFQDP_23210</name>
</gene>
<accession>A0ABW1WXB4</accession>
<dbReference type="EMBL" id="JBHSTT010000095">
    <property type="protein sequence ID" value="MFC6392216.1"/>
    <property type="molecule type" value="Genomic_DNA"/>
</dbReference>
<reference evidence="2" key="1">
    <citation type="journal article" date="2019" name="Int. J. Syst. Evol. Microbiol.">
        <title>The Global Catalogue of Microorganisms (GCM) 10K type strain sequencing project: providing services to taxonomists for standard genome sequencing and annotation.</title>
        <authorList>
            <consortium name="The Broad Institute Genomics Platform"/>
            <consortium name="The Broad Institute Genome Sequencing Center for Infectious Disease"/>
            <person name="Wu L."/>
            <person name="Ma J."/>
        </authorList>
    </citation>
    <scope>NUCLEOTIDE SEQUENCE [LARGE SCALE GENOMIC DNA]</scope>
    <source>
        <strain evidence="2">CCUG 36916</strain>
    </source>
</reference>
<sequence length="101" mass="10520">MSLGTVTTQSPPPVVVMVVPPPELEEDAELLVDPLPDFVVTEGPPVVELLTPFGPAVTELDIVPVFLAASECTTLHGLPFGPVVTVVLPETPFGPVVTVLV</sequence>
<dbReference type="RefSeq" id="WP_192284090.1">
    <property type="nucleotide sequence ID" value="NZ_NKUI01000093.1"/>
</dbReference>
<evidence type="ECO:0000313" key="1">
    <source>
        <dbReference type="EMBL" id="MFC6392216.1"/>
    </source>
</evidence>
<comment type="caution">
    <text evidence="1">The sequence shown here is derived from an EMBL/GenBank/DDBJ whole genome shotgun (WGS) entry which is preliminary data.</text>
</comment>
<protein>
    <submittedName>
        <fullName evidence="1">Uncharacterized protein</fullName>
    </submittedName>
</protein>
<evidence type="ECO:0000313" key="2">
    <source>
        <dbReference type="Proteomes" id="UP001596237"/>
    </source>
</evidence>
<keyword evidence="2" id="KW-1185">Reference proteome</keyword>
<dbReference type="Proteomes" id="UP001596237">
    <property type="component" value="Unassembled WGS sequence"/>
</dbReference>